<evidence type="ECO:0000313" key="2">
    <source>
        <dbReference type="Proteomes" id="UP000623461"/>
    </source>
</evidence>
<sequence length="236" mass="26037">MVRVCRSVALPWTDGIRTAHLRADIVAVMATPDGVVPGNIYLFRHGETEWSLSGQHTGTTDLPLLPEGEAAARELAGVLSKHRFERVLVSPLQRAKRTAELAGLGDFEVEPLLREWDYGAYEGITTKQITAEIGHPWEVFVDGVQPGVTPGETIEQVSARAQRVIDKVWPDLERGDVALFGHGHALRVLTATYLGLDPRFGQQLILDAGSMSVLTHHRSTRCLGMYNLSPWRLLSD</sequence>
<dbReference type="CDD" id="cd07067">
    <property type="entry name" value="HP_PGM_like"/>
    <property type="match status" value="1"/>
</dbReference>
<dbReference type="EMBL" id="BMNZ01000001">
    <property type="protein sequence ID" value="GGM84446.1"/>
    <property type="molecule type" value="Genomic_DNA"/>
</dbReference>
<dbReference type="SUPFAM" id="SSF53254">
    <property type="entry name" value="Phosphoglycerate mutase-like"/>
    <property type="match status" value="1"/>
</dbReference>
<dbReference type="Pfam" id="PF00300">
    <property type="entry name" value="His_Phos_1"/>
    <property type="match status" value="1"/>
</dbReference>
<dbReference type="InterPro" id="IPR013078">
    <property type="entry name" value="His_Pase_superF_clade-1"/>
</dbReference>
<name>A0ABQ2HKN2_9MICO</name>
<organism evidence="1 2">
    <name type="scientific">Terrabacter tumescens</name>
    <dbReference type="NCBI Taxonomy" id="60443"/>
    <lineage>
        <taxon>Bacteria</taxon>
        <taxon>Bacillati</taxon>
        <taxon>Actinomycetota</taxon>
        <taxon>Actinomycetes</taxon>
        <taxon>Micrococcales</taxon>
        <taxon>Intrasporangiaceae</taxon>
        <taxon>Terrabacter</taxon>
    </lineage>
</organism>
<dbReference type="InterPro" id="IPR029033">
    <property type="entry name" value="His_PPase_superfam"/>
</dbReference>
<evidence type="ECO:0000313" key="1">
    <source>
        <dbReference type="EMBL" id="GGM84446.1"/>
    </source>
</evidence>
<dbReference type="PANTHER" id="PTHR48100:SF15">
    <property type="entry name" value="SEDOHEPTULOSE 1,7-BISPHOSPHATASE"/>
    <property type="match status" value="1"/>
</dbReference>
<proteinExistence type="predicted"/>
<dbReference type="Gene3D" id="3.40.50.1240">
    <property type="entry name" value="Phosphoglycerate mutase-like"/>
    <property type="match status" value="1"/>
</dbReference>
<gene>
    <name evidence="1" type="ORF">GCM10009721_06450</name>
</gene>
<comment type="caution">
    <text evidence="1">The sequence shown here is derived from an EMBL/GenBank/DDBJ whole genome shotgun (WGS) entry which is preliminary data.</text>
</comment>
<reference evidence="2" key="1">
    <citation type="journal article" date="2019" name="Int. J. Syst. Evol. Microbiol.">
        <title>The Global Catalogue of Microorganisms (GCM) 10K type strain sequencing project: providing services to taxonomists for standard genome sequencing and annotation.</title>
        <authorList>
            <consortium name="The Broad Institute Genomics Platform"/>
            <consortium name="The Broad Institute Genome Sequencing Center for Infectious Disease"/>
            <person name="Wu L."/>
            <person name="Ma J."/>
        </authorList>
    </citation>
    <scope>NUCLEOTIDE SEQUENCE [LARGE SCALE GENOMIC DNA]</scope>
    <source>
        <strain evidence="2">JCM 1365</strain>
    </source>
</reference>
<dbReference type="InterPro" id="IPR050275">
    <property type="entry name" value="PGM_Phosphatase"/>
</dbReference>
<protein>
    <submittedName>
        <fullName evidence="1">Phosphoglycerate mutase</fullName>
    </submittedName>
</protein>
<keyword evidence="2" id="KW-1185">Reference proteome</keyword>
<dbReference type="Proteomes" id="UP000623461">
    <property type="component" value="Unassembled WGS sequence"/>
</dbReference>
<accession>A0ABQ2HKN2</accession>
<dbReference type="SMART" id="SM00855">
    <property type="entry name" value="PGAM"/>
    <property type="match status" value="1"/>
</dbReference>
<dbReference type="PANTHER" id="PTHR48100">
    <property type="entry name" value="BROAD-SPECIFICITY PHOSPHATASE YOR283W-RELATED"/>
    <property type="match status" value="1"/>
</dbReference>